<evidence type="ECO:0000313" key="2">
    <source>
        <dbReference type="EMBL" id="VYU54298.1"/>
    </source>
</evidence>
<reference evidence="2" key="1">
    <citation type="submission" date="2019-11" db="EMBL/GenBank/DDBJ databases">
        <authorList>
            <person name="Feng L."/>
        </authorList>
    </citation>
    <scope>NUCLEOTIDE SEQUENCE</scope>
    <source>
        <strain evidence="2">EMassiliensisLFYP7</strain>
    </source>
</reference>
<accession>A0A6N3FPZ0</accession>
<dbReference type="AlphaFoldDB" id="A0A6N3FPZ0"/>
<organism evidence="2">
    <name type="scientific">Phytobacter massiliensis</name>
    <dbReference type="NCBI Taxonomy" id="1485952"/>
    <lineage>
        <taxon>Bacteria</taxon>
        <taxon>Pseudomonadati</taxon>
        <taxon>Pseudomonadota</taxon>
        <taxon>Gammaproteobacteria</taxon>
        <taxon>Enterobacterales</taxon>
        <taxon>Enterobacteriaceae</taxon>
        <taxon>Phytobacter</taxon>
    </lineage>
</organism>
<feature type="signal peptide" evidence="1">
    <location>
        <begin position="1"/>
        <end position="21"/>
    </location>
</feature>
<sequence length="666" mass="76939">MKNIKLFSLLLPSLFLQSAWACRLDEPPHNVYQQQGKGVVYVQVDKEGDIALPGLNFKRLRRLPNLAIDDERLEEWEKEPPFTDLTTDYVVQGAQSSFSHYSYHSDGRYIVFAGNIMRNPVEAPPVDLPTFRAFDSFAVDKNSLYYEGKRTSDNSPDKPVDVATLRKVDFDSKWKPDWLGQILRDDRFLYANGYRLEEPDSFTVLAQKTWDQRGKFSAAFNPCVDMPFGPWDTLARTRTQVIINGQPLKADPDTFTVVRWMPGSLLTFRDKNGQHRHVINPGNLKWDEDLSKHCNAFNLLEKRVLWRKGPDCQQAEIPDLDPEQFHPVNDTVAQYQDRLYVITKSEFGENYLETVTLDTPNLTIDKRFNAGRGHGYLLTRNNDETGLQVFKSVGTLILMDYRVPGEKEAHLNDHPYLRRWFARDDRYVYMFDGAQLWRYPTPDSKAVRVKWFEQHSGYGYGVYYRTGYLDGKLMDNGVFVPTGVKYATTAQPVTANGDTRYDSPFEVGENGVYWRKRLSFLGQWGEWETLPGLDPKQFHPISARIAQYQNRLYVARLSPFGEDSIATLELNSAAPFGKGRIHAGKEHGYFIRRTQGSEDVQVFPVYGQLQVEPRFAYDTRYVYTWSDNRLYRTASPCPAKTRSLDENMFFNNKDIIIPAHPKECEQ</sequence>
<dbReference type="EMBL" id="CACRTZ010000032">
    <property type="protein sequence ID" value="VYU54298.1"/>
    <property type="molecule type" value="Genomic_DNA"/>
</dbReference>
<dbReference type="RefSeq" id="WP_156566483.1">
    <property type="nucleotide sequence ID" value="NZ_CACRTZ010000032.1"/>
</dbReference>
<gene>
    <name evidence="2" type="ORF">EMLFYP7_02777</name>
</gene>
<name>A0A6N3FPZ0_9ENTR</name>
<evidence type="ECO:0008006" key="3">
    <source>
        <dbReference type="Google" id="ProtNLM"/>
    </source>
</evidence>
<proteinExistence type="predicted"/>
<evidence type="ECO:0000256" key="1">
    <source>
        <dbReference type="SAM" id="SignalP"/>
    </source>
</evidence>
<keyword evidence="1" id="KW-0732">Signal</keyword>
<protein>
    <recommendedName>
        <fullName evidence="3">DKNYY family protein</fullName>
    </recommendedName>
</protein>
<feature type="chain" id="PRO_5026734623" description="DKNYY family protein" evidence="1">
    <location>
        <begin position="22"/>
        <end position="666"/>
    </location>
</feature>